<sequence length="84" mass="8565">CPPPSTRRRWPPARPTARRTATAGCSVSSSGGWPNGESAVAAGTPAGRWTNRPAASTTCRGTPSSPRVRARSSPPRSAGPAARA</sequence>
<dbReference type="EMBL" id="CADCUS010000541">
    <property type="protein sequence ID" value="CAA9440421.1"/>
    <property type="molecule type" value="Genomic_DNA"/>
</dbReference>
<name>A0A6J4QL93_9PSEU</name>
<reference evidence="2" key="1">
    <citation type="submission" date="2020-02" db="EMBL/GenBank/DDBJ databases">
        <authorList>
            <person name="Meier V. D."/>
        </authorList>
    </citation>
    <scope>NUCLEOTIDE SEQUENCE</scope>
    <source>
        <strain evidence="2">AVDCRST_MAG66</strain>
    </source>
</reference>
<feature type="compositionally biased region" description="Polar residues" evidence="1">
    <location>
        <begin position="53"/>
        <end position="62"/>
    </location>
</feature>
<accession>A0A6J4QL93</accession>
<feature type="region of interest" description="Disordered" evidence="1">
    <location>
        <begin position="1"/>
        <end position="84"/>
    </location>
</feature>
<feature type="compositionally biased region" description="Low complexity" evidence="1">
    <location>
        <begin position="63"/>
        <end position="84"/>
    </location>
</feature>
<organism evidence="2">
    <name type="scientific">uncultured Pseudonocardia sp</name>
    <dbReference type="NCBI Taxonomy" id="211455"/>
    <lineage>
        <taxon>Bacteria</taxon>
        <taxon>Bacillati</taxon>
        <taxon>Actinomycetota</taxon>
        <taxon>Actinomycetes</taxon>
        <taxon>Pseudonocardiales</taxon>
        <taxon>Pseudonocardiaceae</taxon>
        <taxon>Pseudonocardia</taxon>
        <taxon>environmental samples</taxon>
    </lineage>
</organism>
<evidence type="ECO:0000256" key="1">
    <source>
        <dbReference type="SAM" id="MobiDB-lite"/>
    </source>
</evidence>
<proteinExistence type="predicted"/>
<evidence type="ECO:0000313" key="2">
    <source>
        <dbReference type="EMBL" id="CAA9440421.1"/>
    </source>
</evidence>
<feature type="compositionally biased region" description="Basic residues" evidence="1">
    <location>
        <begin position="1"/>
        <end position="11"/>
    </location>
</feature>
<protein>
    <submittedName>
        <fullName evidence="2">Uncharacterized protein</fullName>
    </submittedName>
</protein>
<feature type="non-terminal residue" evidence="2">
    <location>
        <position position="84"/>
    </location>
</feature>
<feature type="non-terminal residue" evidence="2">
    <location>
        <position position="1"/>
    </location>
</feature>
<gene>
    <name evidence="2" type="ORF">AVDCRST_MAG66-3930</name>
</gene>
<dbReference type="AlphaFoldDB" id="A0A6J4QL93"/>